<dbReference type="GO" id="GO:0033554">
    <property type="term" value="P:cellular response to stress"/>
    <property type="evidence" value="ECO:0007669"/>
    <property type="project" value="TreeGrafter"/>
</dbReference>
<dbReference type="PANTHER" id="PTHR10681">
    <property type="entry name" value="THIOREDOXIN PEROXIDASE"/>
    <property type="match status" value="1"/>
</dbReference>
<dbReference type="CDD" id="cd03015">
    <property type="entry name" value="PRX_Typ2cys"/>
    <property type="match status" value="1"/>
</dbReference>
<dbReference type="Gene3D" id="3.40.30.10">
    <property type="entry name" value="Glutaredoxin"/>
    <property type="match status" value="1"/>
</dbReference>
<dbReference type="FunFam" id="3.40.30.10:FF:000003">
    <property type="entry name" value="Peroxiredoxin 1"/>
    <property type="match status" value="1"/>
</dbReference>
<evidence type="ECO:0000256" key="1">
    <source>
        <dbReference type="ARBA" id="ARBA00009796"/>
    </source>
</evidence>
<comment type="similarity">
    <text evidence="1">Belongs to the peroxiredoxin family. AhpC/Prx1 subfamily.</text>
</comment>
<dbReference type="GO" id="GO:0005829">
    <property type="term" value="C:cytosol"/>
    <property type="evidence" value="ECO:0007669"/>
    <property type="project" value="TreeGrafter"/>
</dbReference>
<comment type="function">
    <text evidence="9">Thiol-specific peroxidase that catalyzes the reduction of hydrogen peroxide and organic hydroperoxides to water and alcohols, respectively.</text>
</comment>
<evidence type="ECO:0000256" key="3">
    <source>
        <dbReference type="ARBA" id="ARBA00022559"/>
    </source>
</evidence>
<dbReference type="InterPro" id="IPR050217">
    <property type="entry name" value="Peroxiredoxin"/>
</dbReference>
<dbReference type="InterPro" id="IPR036249">
    <property type="entry name" value="Thioredoxin-like_sf"/>
</dbReference>
<evidence type="ECO:0000256" key="5">
    <source>
        <dbReference type="ARBA" id="ARBA00023002"/>
    </source>
</evidence>
<dbReference type="InterPro" id="IPR024706">
    <property type="entry name" value="Peroxiredoxin_AhpC-typ"/>
</dbReference>
<keyword evidence="4 9" id="KW-0049">Antioxidant</keyword>
<evidence type="ECO:0000313" key="12">
    <source>
        <dbReference type="EMBL" id="BAO53978.1"/>
    </source>
</evidence>
<dbReference type="GO" id="GO:0045454">
    <property type="term" value="P:cell redox homeostasis"/>
    <property type="evidence" value="ECO:0007669"/>
    <property type="project" value="TreeGrafter"/>
</dbReference>
<proteinExistence type="evidence at transcript level"/>
<dbReference type="EC" id="1.11.1.24" evidence="2"/>
<keyword evidence="6" id="KW-1015">Disulfide bond</keyword>
<feature type="active site" description="Cysteine sulfenic acid (-SOH) intermediate; for peroxidase activity" evidence="10">
    <location>
        <position position="74"/>
    </location>
</feature>
<comment type="catalytic activity">
    <reaction evidence="8">
        <text>a hydroperoxide + [thioredoxin]-dithiol = an alcohol + [thioredoxin]-disulfide + H2O</text>
        <dbReference type="Rhea" id="RHEA:62620"/>
        <dbReference type="Rhea" id="RHEA-COMP:10698"/>
        <dbReference type="Rhea" id="RHEA-COMP:10700"/>
        <dbReference type="ChEBI" id="CHEBI:15377"/>
        <dbReference type="ChEBI" id="CHEBI:29950"/>
        <dbReference type="ChEBI" id="CHEBI:30879"/>
        <dbReference type="ChEBI" id="CHEBI:35924"/>
        <dbReference type="ChEBI" id="CHEBI:50058"/>
        <dbReference type="EC" id="1.11.1.24"/>
    </reaction>
</comment>
<dbReference type="PROSITE" id="PS51352">
    <property type="entry name" value="THIOREDOXIN_2"/>
    <property type="match status" value="1"/>
</dbReference>
<feature type="domain" description="Thioredoxin" evidence="11">
    <location>
        <begin position="29"/>
        <end position="187"/>
    </location>
</feature>
<gene>
    <name evidence="12" type="primary">prx3</name>
</gene>
<evidence type="ECO:0000256" key="6">
    <source>
        <dbReference type="ARBA" id="ARBA00023157"/>
    </source>
</evidence>
<evidence type="ECO:0000256" key="9">
    <source>
        <dbReference type="PIRNR" id="PIRNR000239"/>
    </source>
</evidence>
<reference evidence="12" key="1">
    <citation type="submission" date="2013-09" db="EMBL/GenBank/DDBJ databases">
        <title>Functional analysis of peroxiredoxin isoforms in Euglena gracilis.</title>
        <authorList>
            <person name="Tamaki S."/>
            <person name="Maruta T."/>
            <person name="Sawa Y."/>
            <person name="Shigeoka S."/>
            <person name="Ishikawa T."/>
        </authorList>
    </citation>
    <scope>NUCLEOTIDE SEQUENCE</scope>
    <source>
        <strain evidence="12">Z</strain>
    </source>
</reference>
<evidence type="ECO:0000256" key="10">
    <source>
        <dbReference type="PIRSR" id="PIRSR000239-1"/>
    </source>
</evidence>
<protein>
    <recommendedName>
        <fullName evidence="2">thioredoxin-dependent peroxiredoxin</fullName>
        <ecNumber evidence="2">1.11.1.24</ecNumber>
    </recommendedName>
</protein>
<dbReference type="GO" id="GO:0008379">
    <property type="term" value="F:thioredoxin peroxidase activity"/>
    <property type="evidence" value="ECO:0007669"/>
    <property type="project" value="TreeGrafter"/>
</dbReference>
<dbReference type="InterPro" id="IPR019479">
    <property type="entry name" value="Peroxiredoxin_C"/>
</dbReference>
<evidence type="ECO:0000256" key="4">
    <source>
        <dbReference type="ARBA" id="ARBA00022862"/>
    </source>
</evidence>
<dbReference type="GO" id="GO:0042744">
    <property type="term" value="P:hydrogen peroxide catabolic process"/>
    <property type="evidence" value="ECO:0007669"/>
    <property type="project" value="TreeGrafter"/>
</dbReference>
<sequence>MMLSRCAAAALRRSVPLSLSTLRPYSTKAFVQKPAPDFSATALVNGEFKTVKLSDFRGKYVVLFFYPLDFTFVCPTEIIAFNDAAAKFKEANCELIALSVDSHFSHLAWVNTPRNKGGLGHMEIPIVADITKQISKDYGVLIEEAGIALRGLFIIDGEGNIRSLTINDLPVGRSVEETLRLVSAFQFVDKHGEVCPANWTPGASTMKADPQGSQEFFSKTYKN</sequence>
<dbReference type="PIRSF" id="PIRSF000239">
    <property type="entry name" value="AHPC"/>
    <property type="match status" value="1"/>
</dbReference>
<dbReference type="SUPFAM" id="SSF52833">
    <property type="entry name" value="Thioredoxin-like"/>
    <property type="match status" value="1"/>
</dbReference>
<dbReference type="EMBL" id="AB853314">
    <property type="protein sequence ID" value="BAO53978.1"/>
    <property type="molecule type" value="mRNA"/>
</dbReference>
<dbReference type="InterPro" id="IPR000866">
    <property type="entry name" value="AhpC/TSA"/>
</dbReference>
<keyword evidence="7 9" id="KW-0676">Redox-active center</keyword>
<evidence type="ECO:0000256" key="7">
    <source>
        <dbReference type="ARBA" id="ARBA00023284"/>
    </source>
</evidence>
<evidence type="ECO:0000256" key="8">
    <source>
        <dbReference type="ARBA" id="ARBA00049091"/>
    </source>
</evidence>
<organism evidence="12">
    <name type="scientific">Euglena gracilis</name>
    <dbReference type="NCBI Taxonomy" id="3039"/>
    <lineage>
        <taxon>Eukaryota</taxon>
        <taxon>Discoba</taxon>
        <taxon>Euglenozoa</taxon>
        <taxon>Euglenida</taxon>
        <taxon>Spirocuta</taxon>
        <taxon>Euglenophyceae</taxon>
        <taxon>Euglenales</taxon>
        <taxon>Euglenaceae</taxon>
        <taxon>Euglena</taxon>
    </lineage>
</organism>
<evidence type="ECO:0000256" key="2">
    <source>
        <dbReference type="ARBA" id="ARBA00013017"/>
    </source>
</evidence>
<name>W8VTT0_EUGGR</name>
<dbReference type="Pfam" id="PF10417">
    <property type="entry name" value="1-cysPrx_C"/>
    <property type="match status" value="1"/>
</dbReference>
<accession>W8VTT0</accession>
<dbReference type="InterPro" id="IPR013766">
    <property type="entry name" value="Thioredoxin_domain"/>
</dbReference>
<evidence type="ECO:0000259" key="11">
    <source>
        <dbReference type="PROSITE" id="PS51352"/>
    </source>
</evidence>
<dbReference type="GO" id="GO:0006979">
    <property type="term" value="P:response to oxidative stress"/>
    <property type="evidence" value="ECO:0007669"/>
    <property type="project" value="TreeGrafter"/>
</dbReference>
<dbReference type="AlphaFoldDB" id="W8VTT0"/>
<keyword evidence="3 9" id="KW-0575">Peroxidase</keyword>
<keyword evidence="5 9" id="KW-0560">Oxidoreductase</keyword>
<dbReference type="Pfam" id="PF00578">
    <property type="entry name" value="AhpC-TSA"/>
    <property type="match status" value="1"/>
</dbReference>
<dbReference type="PANTHER" id="PTHR10681:SF128">
    <property type="entry name" value="THIOREDOXIN-DEPENDENT PEROXIDE REDUCTASE, MITOCHONDRIAL"/>
    <property type="match status" value="1"/>
</dbReference>